<feature type="transmembrane region" description="Helical" evidence="9">
    <location>
        <begin position="200"/>
        <end position="220"/>
    </location>
</feature>
<feature type="transmembrane region" description="Helical" evidence="9">
    <location>
        <begin position="270"/>
        <end position="292"/>
    </location>
</feature>
<dbReference type="PRINTS" id="PR01434">
    <property type="entry name" value="NADHDHGNASE5"/>
</dbReference>
<feature type="transmembrane region" description="Helical" evidence="9">
    <location>
        <begin position="240"/>
        <end position="258"/>
    </location>
</feature>
<dbReference type="Gene3D" id="1.20.120.1200">
    <property type="entry name" value="NADH-ubiquinone/plastoquinone oxidoreductase chain 6, subunit NuoJ"/>
    <property type="match status" value="1"/>
</dbReference>
<keyword evidence="6 9" id="KW-1133">Transmembrane helix</keyword>
<feature type="transmembrane region" description="Helical" evidence="9">
    <location>
        <begin position="452"/>
        <end position="472"/>
    </location>
</feature>
<feature type="domain" description="MrpA C-terminal/MbhE" evidence="13">
    <location>
        <begin position="744"/>
        <end position="782"/>
    </location>
</feature>
<dbReference type="HOGENOM" id="CLU_007100_2_2_2"/>
<feature type="transmembrane region" description="Helical" evidence="9">
    <location>
        <begin position="150"/>
        <end position="168"/>
    </location>
</feature>
<dbReference type="InterPro" id="IPR001750">
    <property type="entry name" value="ND/Mrp_TM"/>
</dbReference>
<feature type="domain" description="NADH-Ubiquinone oxidoreductase (complex I) chain 5 N-terminal" evidence="11">
    <location>
        <begin position="50"/>
        <end position="97"/>
    </location>
</feature>
<name>S6D419_9EURY</name>
<dbReference type="GO" id="GO:0005886">
    <property type="term" value="C:plasma membrane"/>
    <property type="evidence" value="ECO:0007669"/>
    <property type="project" value="UniProtKB-SubCell"/>
</dbReference>
<dbReference type="InterPro" id="IPR025383">
    <property type="entry name" value="MrpA_C/MbhD"/>
</dbReference>
<dbReference type="AlphaFoldDB" id="S6D419"/>
<sequence>MPFLAAAVAPLVYRLIGDRVAYFGAAVAAVAFGLIGTQYGTEGVVSIPWIPSLDVSLALYVDGLSLLLGFVVSGIGILIFTYSGGYMHDEPGKAKFYTTLLVFMGAMLGVAFAADLLALFVFWELTSVSSFVLIGHYQDDPDSQYAARKAMIITVAGGLFLLIAFLLLQTVSADVMGTASFRLVGGEESMIANAEAMREGLRSAGLFVPVLGLLAVGAAAKSAQVPLHIWLPNAMEAPTPVSAFLHSATMVKAGVYLVGRFRPLLGSAEWELLFAGLGLLTMTVGAMLAIKADDIKELLAYSTASHLGLIVAGFGLQSIYGAETGAFHILNHALFKAALFLVAGIVAHEAGSRLLSDLGGLWRDLPITAAVAVVAALGMAGIPPFNGFYSKELLFEATFHAAEHAGGLWWILPAVAVFGSVFTFLYSIKFLSLFFGDRPDALENVHSPPLPMLAPPVILATLAGLIGLGGIVSTTGVQFGPLGGFEAFINRILEGAGASEPHFGYHLPTSVTPAAGMSAITIGVGAVAYPYYDRLAAVVDRLASIEPLSPNWYYDGIMDWFDRTRVVAGRLHTGRIRTYAIWLLVGVAALTIGGYVAAGVVLPALSSITLAVPIIIVLGVAVVAALAVTSAPSHVAGVLTLSILGFMVAIFYILANAPDLALTQLVIETLVLVLFLLVLNKLPEFYGDLKRRQILTDSLISGVVGVTVFLTVLVSTAATPGQPIYEYFLERGGIPAEHGQTLLDWGGGSNIVNVILVDFRAFDTMGEISVIAMAALSIITMIAMRQRGEAQ</sequence>
<dbReference type="InterPro" id="IPR042106">
    <property type="entry name" value="Nuo/plastoQ_OxRdtase_6_NuoJ"/>
</dbReference>
<feature type="transmembrane region" description="Helical" evidence="9">
    <location>
        <begin position="579"/>
        <end position="602"/>
    </location>
</feature>
<keyword evidence="15" id="KW-1185">Reference proteome</keyword>
<evidence type="ECO:0000313" key="15">
    <source>
        <dbReference type="Proteomes" id="UP000015381"/>
    </source>
</evidence>
<dbReference type="Pfam" id="PF00662">
    <property type="entry name" value="Proton_antipo_N"/>
    <property type="match status" value="1"/>
</dbReference>
<dbReference type="GO" id="GO:0006811">
    <property type="term" value="P:monoatomic ion transport"/>
    <property type="evidence" value="ECO:0007669"/>
    <property type="project" value="UniProtKB-KW"/>
</dbReference>
<organism evidence="14 15">
    <name type="scientific">Halorhabdus tiamatea SARL4B</name>
    <dbReference type="NCBI Taxonomy" id="1033806"/>
    <lineage>
        <taxon>Archaea</taxon>
        <taxon>Methanobacteriati</taxon>
        <taxon>Methanobacteriota</taxon>
        <taxon>Stenosarchaea group</taxon>
        <taxon>Halobacteria</taxon>
        <taxon>Halobacteriales</taxon>
        <taxon>Haloarculaceae</taxon>
        <taxon>Halorhabdus</taxon>
    </lineage>
</organism>
<evidence type="ECO:0000256" key="1">
    <source>
        <dbReference type="ARBA" id="ARBA00004651"/>
    </source>
</evidence>
<dbReference type="InterPro" id="IPR050616">
    <property type="entry name" value="CPA3_Na-H_Antiporter_A"/>
</dbReference>
<comment type="subcellular location">
    <subcellularLocation>
        <location evidence="1">Cell membrane</location>
        <topology evidence="1">Multi-pass membrane protein</topology>
    </subcellularLocation>
</comment>
<feature type="transmembrane region" description="Helical" evidence="9">
    <location>
        <begin position="635"/>
        <end position="655"/>
    </location>
</feature>
<feature type="transmembrane region" description="Helical" evidence="9">
    <location>
        <begin position="20"/>
        <end position="39"/>
    </location>
</feature>
<gene>
    <name evidence="14" type="ORF">HTIA_2635</name>
</gene>
<keyword evidence="5 9" id="KW-0812">Transmembrane</keyword>
<feature type="transmembrane region" description="Helical" evidence="9">
    <location>
        <begin position="608"/>
        <end position="628"/>
    </location>
</feature>
<dbReference type="KEGG" id="hti:HTIA_2635"/>
<evidence type="ECO:0000256" key="2">
    <source>
        <dbReference type="ARBA" id="ARBA00022448"/>
    </source>
</evidence>
<dbReference type="Pfam" id="PF13244">
    <property type="entry name" value="MbhD"/>
    <property type="match status" value="1"/>
</dbReference>
<keyword evidence="4" id="KW-1003">Cell membrane</keyword>
<dbReference type="Pfam" id="PF20501">
    <property type="entry name" value="MbhE"/>
    <property type="match status" value="1"/>
</dbReference>
<feature type="transmembrane region" description="Helical" evidence="9">
    <location>
        <begin position="329"/>
        <end position="347"/>
    </location>
</feature>
<reference evidence="14 15" key="1">
    <citation type="journal article" date="2014" name="Environ. Microbiol.">
        <title>Halorhabdus tiamatea: proteogenomics and glycosidase activity measurements identify the first cultivated euryarchaeon from a deep-sea anoxic brine lake as potential polysaccharide degrader.</title>
        <authorList>
            <person name="Werner J."/>
            <person name="Ferrer M."/>
            <person name="Michel G."/>
            <person name="Mann A.J."/>
            <person name="Huang S."/>
            <person name="Juarez S."/>
            <person name="Ciordia S."/>
            <person name="Albar J.P."/>
            <person name="Alcaide M."/>
            <person name="La Cono V."/>
            <person name="Yakimov M.M."/>
            <person name="Antunes A."/>
            <person name="Taborda M."/>
            <person name="Da Costa M.S."/>
            <person name="Amann R.I."/>
            <person name="Gloeckner F.O."/>
            <person name="Golyshina O.V."/>
            <person name="Golyshin P.N."/>
            <person name="Teeling H."/>
        </authorList>
    </citation>
    <scope>NUCLEOTIDE SEQUENCE [LARGE SCALE GENOMIC DNA]</scope>
    <source>
        <strain evidence="15">SARL4B</strain>
    </source>
</reference>
<keyword evidence="3" id="KW-0050">Antiport</keyword>
<feature type="transmembrane region" description="Helical" evidence="9">
    <location>
        <begin position="768"/>
        <end position="784"/>
    </location>
</feature>
<evidence type="ECO:0000313" key="14">
    <source>
        <dbReference type="EMBL" id="CCQ34740.1"/>
    </source>
</evidence>
<feature type="transmembrane region" description="Helical" evidence="9">
    <location>
        <begin position="367"/>
        <end position="389"/>
    </location>
</feature>
<evidence type="ECO:0000256" key="6">
    <source>
        <dbReference type="ARBA" id="ARBA00022989"/>
    </source>
</evidence>
<accession>S6D419</accession>
<dbReference type="PANTHER" id="PTHR43373">
    <property type="entry name" value="NA(+)/H(+) ANTIPORTER SUBUNIT"/>
    <property type="match status" value="1"/>
</dbReference>
<dbReference type="GO" id="GO:0015297">
    <property type="term" value="F:antiporter activity"/>
    <property type="evidence" value="ECO:0007669"/>
    <property type="project" value="UniProtKB-KW"/>
</dbReference>
<proteinExistence type="predicted"/>
<evidence type="ECO:0000259" key="11">
    <source>
        <dbReference type="Pfam" id="PF00662"/>
    </source>
</evidence>
<evidence type="ECO:0000256" key="4">
    <source>
        <dbReference type="ARBA" id="ARBA00022475"/>
    </source>
</evidence>
<evidence type="ECO:0000256" key="7">
    <source>
        <dbReference type="ARBA" id="ARBA00023065"/>
    </source>
</evidence>
<feature type="transmembrane region" description="Helical" evidence="9">
    <location>
        <begin position="410"/>
        <end position="432"/>
    </location>
</feature>
<evidence type="ECO:0000259" key="10">
    <source>
        <dbReference type="Pfam" id="PF00361"/>
    </source>
</evidence>
<feature type="transmembrane region" description="Helical" evidence="9">
    <location>
        <begin position="96"/>
        <end position="123"/>
    </location>
</feature>
<dbReference type="InterPro" id="IPR046806">
    <property type="entry name" value="MrpA_C/MbhE"/>
</dbReference>
<dbReference type="InterPro" id="IPR001516">
    <property type="entry name" value="Proton_antipo_N"/>
</dbReference>
<keyword evidence="2" id="KW-0813">Transport</keyword>
<feature type="transmembrane region" description="Helical" evidence="9">
    <location>
        <begin position="59"/>
        <end position="84"/>
    </location>
</feature>
<evidence type="ECO:0000259" key="13">
    <source>
        <dbReference type="Pfam" id="PF20501"/>
    </source>
</evidence>
<feature type="transmembrane region" description="Helical" evidence="9">
    <location>
        <begin position="661"/>
        <end position="679"/>
    </location>
</feature>
<evidence type="ECO:0000256" key="3">
    <source>
        <dbReference type="ARBA" id="ARBA00022449"/>
    </source>
</evidence>
<evidence type="ECO:0000256" key="8">
    <source>
        <dbReference type="ARBA" id="ARBA00023136"/>
    </source>
</evidence>
<feature type="domain" description="NADH:quinone oxidoreductase/Mrp antiporter transmembrane" evidence="10">
    <location>
        <begin position="113"/>
        <end position="403"/>
    </location>
</feature>
<evidence type="ECO:0000259" key="12">
    <source>
        <dbReference type="Pfam" id="PF13244"/>
    </source>
</evidence>
<feature type="transmembrane region" description="Helical" evidence="9">
    <location>
        <begin position="298"/>
        <end position="317"/>
    </location>
</feature>
<protein>
    <submittedName>
        <fullName evidence="14">Na(+):H(+) antiporter, subunit A</fullName>
    </submittedName>
</protein>
<dbReference type="Proteomes" id="UP000015381">
    <property type="component" value="Chromosome I"/>
</dbReference>
<feature type="transmembrane region" description="Helical" evidence="9">
    <location>
        <begin position="699"/>
        <end position="718"/>
    </location>
</feature>
<evidence type="ECO:0000256" key="5">
    <source>
        <dbReference type="ARBA" id="ARBA00022692"/>
    </source>
</evidence>
<dbReference type="Pfam" id="PF00361">
    <property type="entry name" value="Proton_antipo_M"/>
    <property type="match status" value="1"/>
</dbReference>
<feature type="domain" description="MrpA C-terminal/MbhD" evidence="12">
    <location>
        <begin position="620"/>
        <end position="684"/>
    </location>
</feature>
<keyword evidence="8 9" id="KW-0472">Membrane</keyword>
<dbReference type="PANTHER" id="PTHR43373:SF1">
    <property type="entry name" value="NA(+)_H(+) ANTIPORTER SUBUNIT A"/>
    <property type="match status" value="1"/>
</dbReference>
<keyword evidence="7" id="KW-0406">Ion transport</keyword>
<dbReference type="EMBL" id="HF571520">
    <property type="protein sequence ID" value="CCQ34740.1"/>
    <property type="molecule type" value="Genomic_DNA"/>
</dbReference>
<dbReference type="PATRIC" id="fig|1033806.12.peg.2623"/>
<evidence type="ECO:0000256" key="9">
    <source>
        <dbReference type="SAM" id="Phobius"/>
    </source>
</evidence>